<dbReference type="InterPro" id="IPR011650">
    <property type="entry name" value="Peptidase_M20_dimer"/>
</dbReference>
<organism evidence="4 5">
    <name type="scientific">Anaeromassilibacillus senegalensis</name>
    <dbReference type="NCBI Taxonomy" id="1673717"/>
    <lineage>
        <taxon>Bacteria</taxon>
        <taxon>Bacillati</taxon>
        <taxon>Bacillota</taxon>
        <taxon>Clostridia</taxon>
        <taxon>Eubacteriales</taxon>
        <taxon>Acutalibacteraceae</taxon>
        <taxon>Anaeromassilibacillus</taxon>
    </lineage>
</organism>
<dbReference type="PANTHER" id="PTHR42994">
    <property type="entry name" value="PEPTIDASE T"/>
    <property type="match status" value="1"/>
</dbReference>
<gene>
    <name evidence="4" type="ORF">JQM67_05305</name>
</gene>
<keyword evidence="2" id="KW-0862">Zinc</keyword>
<evidence type="ECO:0000256" key="1">
    <source>
        <dbReference type="ARBA" id="ARBA00001947"/>
    </source>
</evidence>
<dbReference type="Pfam" id="PF07687">
    <property type="entry name" value="M20_dimer"/>
    <property type="match status" value="1"/>
</dbReference>
<dbReference type="Gene3D" id="3.30.70.360">
    <property type="match status" value="1"/>
</dbReference>
<dbReference type="InterPro" id="IPR036264">
    <property type="entry name" value="Bact_exopeptidase_dim_dom"/>
</dbReference>
<dbReference type="Gene3D" id="3.40.630.10">
    <property type="entry name" value="Zn peptidases"/>
    <property type="match status" value="1"/>
</dbReference>
<keyword evidence="5" id="KW-1185">Reference proteome</keyword>
<reference evidence="4 5" key="1">
    <citation type="submission" date="2020-12" db="EMBL/GenBank/DDBJ databases">
        <title>Whole genome sequences of gut porcine anaerobes.</title>
        <authorList>
            <person name="Kubasova T."/>
            <person name="Jahodarova E."/>
            <person name="Rychlik I."/>
        </authorList>
    </citation>
    <scope>NUCLEOTIDE SEQUENCE [LARGE SCALE GENOMIC DNA]</scope>
    <source>
        <strain evidence="4 5">An867</strain>
    </source>
</reference>
<comment type="cofactor">
    <cofactor evidence="1">
        <name>Zn(2+)</name>
        <dbReference type="ChEBI" id="CHEBI:29105"/>
    </cofactor>
</comment>
<dbReference type="PANTHER" id="PTHR42994:SF2">
    <property type="entry name" value="PEPTIDASE"/>
    <property type="match status" value="1"/>
</dbReference>
<name>A0ABS9CN20_9FIRM</name>
<proteinExistence type="predicted"/>
<evidence type="ECO:0000259" key="3">
    <source>
        <dbReference type="Pfam" id="PF07687"/>
    </source>
</evidence>
<protein>
    <submittedName>
        <fullName evidence="4">M20/M25/M40 family metallo-hydrolase</fullName>
    </submittedName>
</protein>
<comment type="caution">
    <text evidence="4">The sequence shown here is derived from an EMBL/GenBank/DDBJ whole genome shotgun (WGS) entry which is preliminary data.</text>
</comment>
<evidence type="ECO:0000313" key="4">
    <source>
        <dbReference type="EMBL" id="MCF2652013.1"/>
    </source>
</evidence>
<dbReference type="Pfam" id="PF01546">
    <property type="entry name" value="Peptidase_M20"/>
    <property type="match status" value="1"/>
</dbReference>
<dbReference type="RefSeq" id="WP_235323036.1">
    <property type="nucleotide sequence ID" value="NZ_JAFBIT010000001.1"/>
</dbReference>
<dbReference type="Proteomes" id="UP001299220">
    <property type="component" value="Unassembled WGS sequence"/>
</dbReference>
<dbReference type="EMBL" id="JAFBIT010000001">
    <property type="protein sequence ID" value="MCF2652013.1"/>
    <property type="molecule type" value="Genomic_DNA"/>
</dbReference>
<accession>A0ABS9CN20</accession>
<sequence length="387" mass="41119">MNRTQRLLKTFSELVAIDSPSFGERGVADYIRDKLQKLGISYIEDNAGAKIGGNCGNLFARVPGDSQKAPLLFCTHMDTVEPSKGKQAVVHPDGTVTSAGDTVLGADDFAGVAAILETLERLKEDRAPHPPIELLFTVAEEPYCTGVRYFDFTQCASKTGFVLDLTGPVGTAAIAAPTILSFSLTVEGRAAHAGFAPEAGVNAVEIAAKCLAQLPQGRLNSGTTLNFGVISGGKAANIVPERCVVTGEIRSAQHERALAVFDTVCAVFARESKSCGAQFTSTQDIPLRAYRAAEDGDAVRRFRRACGKLSLPVRLIETFGGSDNAALQAHGIDGIVAANAMFNCHAVDEYTTAAELEKAATLVYHLIVDEMKEGGKQIENSTRLPEN</sequence>
<dbReference type="SUPFAM" id="SSF53187">
    <property type="entry name" value="Zn-dependent exopeptidases"/>
    <property type="match status" value="1"/>
</dbReference>
<evidence type="ECO:0000313" key="5">
    <source>
        <dbReference type="Proteomes" id="UP001299220"/>
    </source>
</evidence>
<dbReference type="SUPFAM" id="SSF55031">
    <property type="entry name" value="Bacterial exopeptidase dimerisation domain"/>
    <property type="match status" value="1"/>
</dbReference>
<feature type="domain" description="Peptidase M20 dimerisation" evidence="3">
    <location>
        <begin position="178"/>
        <end position="270"/>
    </location>
</feature>
<evidence type="ECO:0000256" key="2">
    <source>
        <dbReference type="ARBA" id="ARBA00022833"/>
    </source>
</evidence>
<dbReference type="InterPro" id="IPR002933">
    <property type="entry name" value="Peptidase_M20"/>
</dbReference>